<dbReference type="STRING" id="604089.SAMN04487942_1835"/>
<keyword evidence="2" id="KW-0813">Transport</keyword>
<feature type="domain" description="Na+/H+ antiporter NhaC-like C-terminal" evidence="10">
    <location>
        <begin position="218"/>
        <end position="426"/>
    </location>
</feature>
<evidence type="ECO:0000256" key="8">
    <source>
        <dbReference type="ARBA" id="ARBA00038435"/>
    </source>
</evidence>
<evidence type="ECO:0000256" key="2">
    <source>
        <dbReference type="ARBA" id="ARBA00022448"/>
    </source>
</evidence>
<feature type="transmembrane region" description="Helical" evidence="9">
    <location>
        <begin position="376"/>
        <end position="399"/>
    </location>
</feature>
<gene>
    <name evidence="11" type="ORF">SAMN04487942_1835</name>
</gene>
<accession>A0A1H8M5G4</accession>
<dbReference type="InterPro" id="IPR018461">
    <property type="entry name" value="Na/H_Antiport_NhaC-like_C"/>
</dbReference>
<dbReference type="PANTHER" id="PTHR33451:SF4">
    <property type="entry name" value="NA+_H+ ANTIPORTER"/>
    <property type="match status" value="1"/>
</dbReference>
<dbReference type="InterPro" id="IPR052180">
    <property type="entry name" value="NhaC_Na-H+_Antiporter"/>
</dbReference>
<feature type="transmembrane region" description="Helical" evidence="9">
    <location>
        <begin position="12"/>
        <end position="31"/>
    </location>
</feature>
<comment type="subcellular location">
    <subcellularLocation>
        <location evidence="1">Cell membrane</location>
        <topology evidence="1">Multi-pass membrane protein</topology>
    </subcellularLocation>
</comment>
<dbReference type="OrthoDB" id="9790605at2"/>
<keyword evidence="6 9" id="KW-1133">Transmembrane helix</keyword>
<evidence type="ECO:0000256" key="1">
    <source>
        <dbReference type="ARBA" id="ARBA00004651"/>
    </source>
</evidence>
<dbReference type="AlphaFoldDB" id="A0A1H8M5G4"/>
<comment type="similarity">
    <text evidence="8">Belongs to the NhaC Na(+)/H(+) (TC 2.A.35) antiporter family.</text>
</comment>
<evidence type="ECO:0000256" key="6">
    <source>
        <dbReference type="ARBA" id="ARBA00022989"/>
    </source>
</evidence>
<feature type="transmembrane region" description="Helical" evidence="9">
    <location>
        <begin position="194"/>
        <end position="213"/>
    </location>
</feature>
<feature type="transmembrane region" description="Helical" evidence="9">
    <location>
        <begin position="290"/>
        <end position="315"/>
    </location>
</feature>
<feature type="transmembrane region" description="Helical" evidence="9">
    <location>
        <begin position="115"/>
        <end position="146"/>
    </location>
</feature>
<organism evidence="11 12">
    <name type="scientific">Flavobacterium sinopsychrotolerans</name>
    <dbReference type="NCBI Taxonomy" id="604089"/>
    <lineage>
        <taxon>Bacteria</taxon>
        <taxon>Pseudomonadati</taxon>
        <taxon>Bacteroidota</taxon>
        <taxon>Flavobacteriia</taxon>
        <taxon>Flavobacteriales</taxon>
        <taxon>Flavobacteriaceae</taxon>
        <taxon>Flavobacterium</taxon>
    </lineage>
</organism>
<dbReference type="EMBL" id="FODN01000003">
    <property type="protein sequence ID" value="SEO12613.1"/>
    <property type="molecule type" value="Genomic_DNA"/>
</dbReference>
<keyword evidence="4" id="KW-1003">Cell membrane</keyword>
<protein>
    <submittedName>
        <fullName evidence="11">Na+/H+ antiporter NhaC</fullName>
    </submittedName>
</protein>
<dbReference type="RefSeq" id="WP_091169639.1">
    <property type="nucleotide sequence ID" value="NZ_CBCSFM010000005.1"/>
</dbReference>
<feature type="domain" description="Na+/H+ antiporter NhaC-like C-terminal" evidence="10">
    <location>
        <begin position="21"/>
        <end position="214"/>
    </location>
</feature>
<feature type="transmembrane region" description="Helical" evidence="9">
    <location>
        <begin position="234"/>
        <end position="267"/>
    </location>
</feature>
<keyword evidence="7 9" id="KW-0472">Membrane</keyword>
<evidence type="ECO:0000313" key="12">
    <source>
        <dbReference type="Proteomes" id="UP000198657"/>
    </source>
</evidence>
<keyword evidence="5 9" id="KW-0812">Transmembrane</keyword>
<reference evidence="12" key="1">
    <citation type="submission" date="2016-10" db="EMBL/GenBank/DDBJ databases">
        <authorList>
            <person name="Varghese N."/>
            <person name="Submissions S."/>
        </authorList>
    </citation>
    <scope>NUCLEOTIDE SEQUENCE [LARGE SCALE GENOMIC DNA]</scope>
    <source>
        <strain evidence="12">CGMCC 1.8704</strain>
    </source>
</reference>
<evidence type="ECO:0000256" key="9">
    <source>
        <dbReference type="SAM" id="Phobius"/>
    </source>
</evidence>
<sequence>MTLFSKEKGNAFALIPLFVFIFTFLGAGIILNDFYAFPSPVAVLVGIIAAFLLFKSSTEDKVATLIAGCGESKIMTMCLIYLLAGAFAVVSKAMGGVDAVVNLGINTIDVAYFPLGIFLIASFLSTATGTSVGAIVAIGPIAVALADKSGASLPLISGALLGGSMLGDNLSMISDTTIASTQSLGCDLKDKFKINLFIAFPAAVLTILVFFYLGLNSDIVTVAIAKNDFSWIAIVPYILVIVLAVVGVNVFSTLLIGTLLAGIIGYFSGSFTLMEFTQKIYEGFTSMTDIFLLSMLTGGLAAMVDKAGGITYLLVQIKKRIKSKKSAQAGIGAIVGFANLAIANNTVSIVITGPIAKEINDEYELNPKKTAAILDIFSCIIQGILPYGAQVLLILSYANGKLDFFDLISNAWYHLFLLVFTLVAIYSSFWDKWTKRFFKI</sequence>
<dbReference type="Proteomes" id="UP000198657">
    <property type="component" value="Unassembled WGS sequence"/>
</dbReference>
<feature type="transmembrane region" description="Helical" evidence="9">
    <location>
        <begin position="37"/>
        <end position="54"/>
    </location>
</feature>
<dbReference type="GO" id="GO:0005886">
    <property type="term" value="C:plasma membrane"/>
    <property type="evidence" value="ECO:0007669"/>
    <property type="project" value="UniProtKB-SubCell"/>
</dbReference>
<evidence type="ECO:0000256" key="3">
    <source>
        <dbReference type="ARBA" id="ARBA00022449"/>
    </source>
</evidence>
<keyword evidence="3" id="KW-0050">Antiport</keyword>
<feature type="transmembrane region" description="Helical" evidence="9">
    <location>
        <begin position="411"/>
        <end position="430"/>
    </location>
</feature>
<proteinExistence type="inferred from homology"/>
<evidence type="ECO:0000256" key="5">
    <source>
        <dbReference type="ARBA" id="ARBA00022692"/>
    </source>
</evidence>
<evidence type="ECO:0000313" key="11">
    <source>
        <dbReference type="EMBL" id="SEO12613.1"/>
    </source>
</evidence>
<dbReference type="Pfam" id="PF03553">
    <property type="entry name" value="Na_H_antiporter"/>
    <property type="match status" value="2"/>
</dbReference>
<keyword evidence="12" id="KW-1185">Reference proteome</keyword>
<evidence type="ECO:0000256" key="4">
    <source>
        <dbReference type="ARBA" id="ARBA00022475"/>
    </source>
</evidence>
<dbReference type="PANTHER" id="PTHR33451">
    <property type="entry name" value="MALATE-2H(+)/NA(+)-LACTATE ANTIPORTER"/>
    <property type="match status" value="1"/>
</dbReference>
<feature type="transmembrane region" description="Helical" evidence="9">
    <location>
        <begin position="74"/>
        <end position="95"/>
    </location>
</feature>
<evidence type="ECO:0000256" key="7">
    <source>
        <dbReference type="ARBA" id="ARBA00023136"/>
    </source>
</evidence>
<name>A0A1H8M5G4_9FLAO</name>
<dbReference type="GO" id="GO:0015297">
    <property type="term" value="F:antiporter activity"/>
    <property type="evidence" value="ECO:0007669"/>
    <property type="project" value="UniProtKB-KW"/>
</dbReference>
<evidence type="ECO:0000259" key="10">
    <source>
        <dbReference type="Pfam" id="PF03553"/>
    </source>
</evidence>